<evidence type="ECO:0000256" key="3">
    <source>
        <dbReference type="ARBA" id="ARBA00023004"/>
    </source>
</evidence>
<dbReference type="RefSeq" id="WP_214186683.1">
    <property type="nucleotide sequence ID" value="NZ_BSDS01000002.1"/>
</dbReference>
<evidence type="ECO:0000259" key="7">
    <source>
        <dbReference type="PROSITE" id="PS51296"/>
    </source>
</evidence>
<comment type="cofactor">
    <cofactor evidence="6">
        <name>[2Fe-2S] cluster</name>
        <dbReference type="ChEBI" id="CHEBI:190135"/>
    </cofactor>
</comment>
<evidence type="ECO:0000256" key="6">
    <source>
        <dbReference type="ARBA" id="ARBA00034078"/>
    </source>
</evidence>
<evidence type="ECO:0000256" key="5">
    <source>
        <dbReference type="ARBA" id="ARBA00023157"/>
    </source>
</evidence>
<comment type="caution">
    <text evidence="8">The sequence shown here is derived from an EMBL/GenBank/DDBJ whole genome shotgun (WGS) entry which is preliminary data.</text>
</comment>
<dbReference type="Gene3D" id="2.102.10.10">
    <property type="entry name" value="Rieske [2Fe-2S] iron-sulphur domain"/>
    <property type="match status" value="1"/>
</dbReference>
<accession>A0A9W6G2J9</accession>
<dbReference type="EMBL" id="BSDS01000002">
    <property type="protein sequence ID" value="GLI39336.1"/>
    <property type="molecule type" value="Genomic_DNA"/>
</dbReference>
<dbReference type="GO" id="GO:0051537">
    <property type="term" value="F:2 iron, 2 sulfur cluster binding"/>
    <property type="evidence" value="ECO:0007669"/>
    <property type="project" value="UniProtKB-KW"/>
</dbReference>
<dbReference type="InterPro" id="IPR036922">
    <property type="entry name" value="Rieske_2Fe-2S_sf"/>
</dbReference>
<dbReference type="PROSITE" id="PS51296">
    <property type="entry name" value="RIESKE"/>
    <property type="match status" value="1"/>
</dbReference>
<evidence type="ECO:0000256" key="2">
    <source>
        <dbReference type="ARBA" id="ARBA00022723"/>
    </source>
</evidence>
<gene>
    <name evidence="8" type="primary">petC</name>
    <name evidence="8" type="ORF">GHYDROH2_28370</name>
</gene>
<evidence type="ECO:0000256" key="4">
    <source>
        <dbReference type="ARBA" id="ARBA00023014"/>
    </source>
</evidence>
<dbReference type="GO" id="GO:0016020">
    <property type="term" value="C:membrane"/>
    <property type="evidence" value="ECO:0007669"/>
    <property type="project" value="InterPro"/>
</dbReference>
<keyword evidence="3" id="KW-0408">Iron</keyword>
<dbReference type="InterPro" id="IPR014349">
    <property type="entry name" value="Rieske_Fe-S_prot"/>
</dbReference>
<evidence type="ECO:0000256" key="1">
    <source>
        <dbReference type="ARBA" id="ARBA00022714"/>
    </source>
</evidence>
<keyword evidence="5" id="KW-1015">Disulfide bond</keyword>
<keyword evidence="1" id="KW-0001">2Fe-2S</keyword>
<sequence length="172" mass="18683">MSSENSTGATILPFRTTDEAVDEERRGFVKKMAVTALTLGVGGAAIQSARFFKPNVLYEPSKAFKVGDLSTFPIGSRIVIEGRGIEIVRERDGMHAISLVCTHLGCLIKPVENDPDIGYMCPCHGSTFAHKGEVQGGPAPKDLPWYEMYMDNTGALVVDTSKVNHKRTKLAV</sequence>
<protein>
    <submittedName>
        <fullName evidence="8">Cytochrome b6-f complex iron-sulfur subunit</fullName>
    </submittedName>
</protein>
<organism evidence="8 9">
    <name type="scientific">Geobacter hydrogenophilus</name>
    <dbReference type="NCBI Taxonomy" id="40983"/>
    <lineage>
        <taxon>Bacteria</taxon>
        <taxon>Pseudomonadati</taxon>
        <taxon>Thermodesulfobacteriota</taxon>
        <taxon>Desulfuromonadia</taxon>
        <taxon>Geobacterales</taxon>
        <taxon>Geobacteraceae</taxon>
        <taxon>Geobacter</taxon>
    </lineage>
</organism>
<keyword evidence="4" id="KW-0411">Iron-sulfur</keyword>
<dbReference type="AlphaFoldDB" id="A0A9W6G2J9"/>
<dbReference type="Proteomes" id="UP001144352">
    <property type="component" value="Unassembled WGS sequence"/>
</dbReference>
<dbReference type="Pfam" id="PF00355">
    <property type="entry name" value="Rieske"/>
    <property type="match status" value="1"/>
</dbReference>
<keyword evidence="9" id="KW-1185">Reference proteome</keyword>
<reference evidence="8" key="1">
    <citation type="submission" date="2022-12" db="EMBL/GenBank/DDBJ databases">
        <title>Reference genome sequencing for broad-spectrum identification of bacterial and archaeal isolates by mass spectrometry.</title>
        <authorList>
            <person name="Sekiguchi Y."/>
            <person name="Tourlousse D.M."/>
        </authorList>
    </citation>
    <scope>NUCLEOTIDE SEQUENCE</scope>
    <source>
        <strain evidence="8">H2</strain>
    </source>
</reference>
<dbReference type="InterPro" id="IPR017941">
    <property type="entry name" value="Rieske_2Fe-2S"/>
</dbReference>
<feature type="domain" description="Rieske" evidence="7">
    <location>
        <begin position="64"/>
        <end position="157"/>
    </location>
</feature>
<dbReference type="PRINTS" id="PR00162">
    <property type="entry name" value="RIESKE"/>
</dbReference>
<dbReference type="PANTHER" id="PTHR10134">
    <property type="entry name" value="CYTOCHROME B-C1 COMPLEX SUBUNIT RIESKE, MITOCHONDRIAL"/>
    <property type="match status" value="1"/>
</dbReference>
<dbReference type="GO" id="GO:0046872">
    <property type="term" value="F:metal ion binding"/>
    <property type="evidence" value="ECO:0007669"/>
    <property type="project" value="UniProtKB-KW"/>
</dbReference>
<name>A0A9W6G2J9_9BACT</name>
<keyword evidence="2" id="KW-0479">Metal-binding</keyword>
<dbReference type="SUPFAM" id="SSF50022">
    <property type="entry name" value="ISP domain"/>
    <property type="match status" value="1"/>
</dbReference>
<evidence type="ECO:0000313" key="8">
    <source>
        <dbReference type="EMBL" id="GLI39336.1"/>
    </source>
</evidence>
<dbReference type="CDD" id="cd03467">
    <property type="entry name" value="Rieske"/>
    <property type="match status" value="1"/>
</dbReference>
<evidence type="ECO:0000313" key="9">
    <source>
        <dbReference type="Proteomes" id="UP001144352"/>
    </source>
</evidence>
<dbReference type="InterPro" id="IPR005805">
    <property type="entry name" value="Rieske_Fe-S_prot_C"/>
</dbReference>
<proteinExistence type="predicted"/>